<dbReference type="GO" id="GO:0003700">
    <property type="term" value="F:DNA-binding transcription factor activity"/>
    <property type="evidence" value="ECO:0007669"/>
    <property type="project" value="InterPro"/>
</dbReference>
<organism evidence="5 6">
    <name type="scientific">Clostridium symbiosum</name>
    <name type="common">Bacteroides symbiosus</name>
    <dbReference type="NCBI Taxonomy" id="1512"/>
    <lineage>
        <taxon>Bacteria</taxon>
        <taxon>Bacillati</taxon>
        <taxon>Bacillota</taxon>
        <taxon>Clostridia</taxon>
        <taxon>Lachnospirales</taxon>
        <taxon>Lachnospiraceae</taxon>
        <taxon>Otoolea</taxon>
    </lineage>
</organism>
<sequence length="153" mass="17556">MLATPGRFFEKFQKMDKVYRRFYQHELAEYQFTPNEIAVILFLYNNAPDLDTATDIVRCKGISKGLVARSVDSLCREGYLTAVREPADRRIMHLKLSEKSRPITERIAVKQKELAGKIECGITPEELRITSATLDKLLINTEQLLKGKENHAE</sequence>
<reference evidence="5" key="1">
    <citation type="journal article" date="2022" name="Cell Host Microbe">
        <title>Colonization of the live biotherapeutic product VE303 and modulation of the microbiota and metabolites in healthy volunteers.</title>
        <authorList>
            <person name="Dsouza M."/>
            <person name="Menon R."/>
            <person name="Crossette E."/>
            <person name="Bhattarai S.K."/>
            <person name="Schneider J."/>
            <person name="Kim Y.G."/>
            <person name="Reddy S."/>
            <person name="Caballero S."/>
            <person name="Felix C."/>
            <person name="Cornacchione L."/>
            <person name="Hendrickson J."/>
            <person name="Watson A.R."/>
            <person name="Minot S.S."/>
            <person name="Greenfield N."/>
            <person name="Schopf L."/>
            <person name="Szabady R."/>
            <person name="Patarroyo J."/>
            <person name="Smith W."/>
            <person name="Harrison P."/>
            <person name="Kuijper E.J."/>
            <person name="Kelly C.P."/>
            <person name="Olle B."/>
            <person name="Bobilev D."/>
            <person name="Silber J.L."/>
            <person name="Bucci V."/>
            <person name="Roberts B."/>
            <person name="Faith J."/>
            <person name="Norman J.M."/>
        </authorList>
    </citation>
    <scope>NUCLEOTIDE SEQUENCE</scope>
    <source>
        <strain evidence="5">VE303-04</strain>
    </source>
</reference>
<dbReference type="PANTHER" id="PTHR42756:SF1">
    <property type="entry name" value="TRANSCRIPTIONAL REPRESSOR OF EMRAB OPERON"/>
    <property type="match status" value="1"/>
</dbReference>
<dbReference type="Gene3D" id="1.10.10.10">
    <property type="entry name" value="Winged helix-like DNA-binding domain superfamily/Winged helix DNA-binding domain"/>
    <property type="match status" value="1"/>
</dbReference>
<keyword evidence="3" id="KW-0804">Transcription</keyword>
<evidence type="ECO:0000313" key="6">
    <source>
        <dbReference type="Proteomes" id="UP001203136"/>
    </source>
</evidence>
<accession>A0AAW5F865</accession>
<comment type="caution">
    <text evidence="5">The sequence shown here is derived from an EMBL/GenBank/DDBJ whole genome shotgun (WGS) entry which is preliminary data.</text>
</comment>
<feature type="domain" description="HTH marR-type" evidence="4">
    <location>
        <begin position="5"/>
        <end position="139"/>
    </location>
</feature>
<dbReference type="Pfam" id="PF12802">
    <property type="entry name" value="MarR_2"/>
    <property type="match status" value="1"/>
</dbReference>
<dbReference type="EMBL" id="JAINVB010000001">
    <property type="protein sequence ID" value="MCK0087932.1"/>
    <property type="molecule type" value="Genomic_DNA"/>
</dbReference>
<evidence type="ECO:0000256" key="2">
    <source>
        <dbReference type="ARBA" id="ARBA00023125"/>
    </source>
</evidence>
<dbReference type="PANTHER" id="PTHR42756">
    <property type="entry name" value="TRANSCRIPTIONAL REGULATOR, MARR"/>
    <property type="match status" value="1"/>
</dbReference>
<proteinExistence type="predicted"/>
<dbReference type="Proteomes" id="UP001203136">
    <property type="component" value="Unassembled WGS sequence"/>
</dbReference>
<dbReference type="SUPFAM" id="SSF46785">
    <property type="entry name" value="Winged helix' DNA-binding domain"/>
    <property type="match status" value="1"/>
</dbReference>
<dbReference type="PRINTS" id="PR00598">
    <property type="entry name" value="HTHMARR"/>
</dbReference>
<dbReference type="InterPro" id="IPR036388">
    <property type="entry name" value="WH-like_DNA-bd_sf"/>
</dbReference>
<dbReference type="PROSITE" id="PS50995">
    <property type="entry name" value="HTH_MARR_2"/>
    <property type="match status" value="1"/>
</dbReference>
<evidence type="ECO:0000256" key="1">
    <source>
        <dbReference type="ARBA" id="ARBA00023015"/>
    </source>
</evidence>
<protein>
    <submittedName>
        <fullName evidence="5">MarR family winged helix-turn-helix transcriptional regulator</fullName>
    </submittedName>
</protein>
<keyword evidence="2" id="KW-0238">DNA-binding</keyword>
<gene>
    <name evidence="5" type="ORF">K5I21_19080</name>
</gene>
<dbReference type="InterPro" id="IPR036390">
    <property type="entry name" value="WH_DNA-bd_sf"/>
</dbReference>
<name>A0AAW5F865_CLOSY</name>
<evidence type="ECO:0000256" key="3">
    <source>
        <dbReference type="ARBA" id="ARBA00023163"/>
    </source>
</evidence>
<evidence type="ECO:0000313" key="5">
    <source>
        <dbReference type="EMBL" id="MCK0087932.1"/>
    </source>
</evidence>
<evidence type="ECO:0000259" key="4">
    <source>
        <dbReference type="PROSITE" id="PS50995"/>
    </source>
</evidence>
<dbReference type="GO" id="GO:0003677">
    <property type="term" value="F:DNA binding"/>
    <property type="evidence" value="ECO:0007669"/>
    <property type="project" value="UniProtKB-KW"/>
</dbReference>
<dbReference type="RefSeq" id="WP_003502637.1">
    <property type="nucleotide sequence ID" value="NZ_BAABZD010000008.1"/>
</dbReference>
<keyword evidence="1" id="KW-0805">Transcription regulation</keyword>
<dbReference type="InterPro" id="IPR000835">
    <property type="entry name" value="HTH_MarR-typ"/>
</dbReference>
<dbReference type="SMART" id="SM00347">
    <property type="entry name" value="HTH_MARR"/>
    <property type="match status" value="1"/>
</dbReference>
<dbReference type="AlphaFoldDB" id="A0AAW5F865"/>